<name>A0A512BVW3_9HYPH</name>
<dbReference type="AlphaFoldDB" id="A0A512BVW3"/>
<evidence type="ECO:0000313" key="2">
    <source>
        <dbReference type="Proteomes" id="UP000321085"/>
    </source>
</evidence>
<dbReference type="Proteomes" id="UP000321085">
    <property type="component" value="Unassembled WGS sequence"/>
</dbReference>
<evidence type="ECO:0000313" key="1">
    <source>
        <dbReference type="EMBL" id="GEO16104.1"/>
    </source>
</evidence>
<gene>
    <name evidence="1" type="ORF">MAE02_38000</name>
</gene>
<organism evidence="1 2">
    <name type="scientific">Microvirga aerophila</name>
    <dbReference type="NCBI Taxonomy" id="670291"/>
    <lineage>
        <taxon>Bacteria</taxon>
        <taxon>Pseudomonadati</taxon>
        <taxon>Pseudomonadota</taxon>
        <taxon>Alphaproteobacteria</taxon>
        <taxon>Hyphomicrobiales</taxon>
        <taxon>Methylobacteriaceae</taxon>
        <taxon>Microvirga</taxon>
    </lineage>
</organism>
<dbReference type="RefSeq" id="WP_170148931.1">
    <property type="nucleotide sequence ID" value="NZ_BJYU01000054.1"/>
</dbReference>
<dbReference type="EMBL" id="BJYU01000054">
    <property type="protein sequence ID" value="GEO16104.1"/>
    <property type="molecule type" value="Genomic_DNA"/>
</dbReference>
<protein>
    <submittedName>
        <fullName evidence="1">Uncharacterized protein</fullName>
    </submittedName>
</protein>
<comment type="caution">
    <text evidence="1">The sequence shown here is derived from an EMBL/GenBank/DDBJ whole genome shotgun (WGS) entry which is preliminary data.</text>
</comment>
<keyword evidence="2" id="KW-1185">Reference proteome</keyword>
<proteinExistence type="predicted"/>
<accession>A0A512BVW3</accession>
<sequence>MNSPESAWTFEAVQSLVALAREGVPVSIISLKLKRSSADVRAKLNDLGVTPPAEA</sequence>
<reference evidence="1 2" key="1">
    <citation type="submission" date="2019-07" db="EMBL/GenBank/DDBJ databases">
        <title>Whole genome shotgun sequence of Microvirga aerophila NBRC 106136.</title>
        <authorList>
            <person name="Hosoyama A."/>
            <person name="Uohara A."/>
            <person name="Ohji S."/>
            <person name="Ichikawa N."/>
        </authorList>
    </citation>
    <scope>NUCLEOTIDE SEQUENCE [LARGE SCALE GENOMIC DNA]</scope>
    <source>
        <strain evidence="1 2">NBRC 106136</strain>
    </source>
</reference>